<organism evidence="6 7">
    <name type="scientific">Saxophila tyrrhenica</name>
    <dbReference type="NCBI Taxonomy" id="1690608"/>
    <lineage>
        <taxon>Eukaryota</taxon>
        <taxon>Fungi</taxon>
        <taxon>Dikarya</taxon>
        <taxon>Ascomycota</taxon>
        <taxon>Pezizomycotina</taxon>
        <taxon>Dothideomycetes</taxon>
        <taxon>Dothideomycetidae</taxon>
        <taxon>Mycosphaerellales</taxon>
        <taxon>Extremaceae</taxon>
        <taxon>Saxophila</taxon>
    </lineage>
</organism>
<feature type="transmembrane region" description="Helical" evidence="5">
    <location>
        <begin position="123"/>
        <end position="144"/>
    </location>
</feature>
<evidence type="ECO:0008006" key="8">
    <source>
        <dbReference type="Google" id="ProtNLM"/>
    </source>
</evidence>
<proteinExistence type="predicted"/>
<feature type="transmembrane region" description="Helical" evidence="5">
    <location>
        <begin position="49"/>
        <end position="70"/>
    </location>
</feature>
<reference evidence="6 7" key="1">
    <citation type="submission" date="2023-08" db="EMBL/GenBank/DDBJ databases">
        <title>Black Yeasts Isolated from many extreme environments.</title>
        <authorList>
            <person name="Coleine C."/>
            <person name="Stajich J.E."/>
            <person name="Selbmann L."/>
        </authorList>
    </citation>
    <scope>NUCLEOTIDE SEQUENCE [LARGE SCALE GENOMIC DNA]</scope>
    <source>
        <strain evidence="6 7">CCFEE 5935</strain>
    </source>
</reference>
<evidence type="ECO:0000313" key="6">
    <source>
        <dbReference type="EMBL" id="KAK5165804.1"/>
    </source>
</evidence>
<keyword evidence="4 5" id="KW-0472">Membrane</keyword>
<comment type="subcellular location">
    <subcellularLocation>
        <location evidence="1">Membrane</location>
        <topology evidence="1">Multi-pass membrane protein</topology>
    </subcellularLocation>
</comment>
<dbReference type="PANTHER" id="PTHR31465:SF15">
    <property type="entry name" value="LIPID TRANSPORTER ATNI-RELATED"/>
    <property type="match status" value="1"/>
</dbReference>
<dbReference type="Pfam" id="PF04479">
    <property type="entry name" value="RTA1"/>
    <property type="match status" value="1"/>
</dbReference>
<dbReference type="EMBL" id="JAVRRT010000015">
    <property type="protein sequence ID" value="KAK5165804.1"/>
    <property type="molecule type" value="Genomic_DNA"/>
</dbReference>
<accession>A0AAV9P0R4</accession>
<feature type="transmembrane region" description="Helical" evidence="5">
    <location>
        <begin position="164"/>
        <end position="186"/>
    </location>
</feature>
<dbReference type="AlphaFoldDB" id="A0AAV9P0R4"/>
<comment type="caution">
    <text evidence="6">The sequence shown here is derived from an EMBL/GenBank/DDBJ whole genome shotgun (WGS) entry which is preliminary data.</text>
</comment>
<dbReference type="PANTHER" id="PTHR31465">
    <property type="entry name" value="PROTEIN RTA1-RELATED"/>
    <property type="match status" value="1"/>
</dbReference>
<protein>
    <recommendedName>
        <fullName evidence="8">RTA1-like protein</fullName>
    </recommendedName>
</protein>
<dbReference type="InterPro" id="IPR007568">
    <property type="entry name" value="RTA1"/>
</dbReference>
<sequence length="314" mass="35221">MAPNQCSAVAAPDTLWAFCPNTGAAYAFTVFFGLSFIGHVAQGVLYKKAYTWVVAMSALWQTVAYIFRILSINEPASLGNYAAWFVLILVAPLWTNAFVYLVQMVMGRMVWNFTSRAKVFGISAWRFTSIFVVLDVVAFVVQVYGAASTQSSPTISNEEVLKDLHIYMGGVGIQQLFILVFLGYAIGFHRTIKRQTALDGHARSRALVMLYTLYICLLLITIRIVFRLIEYSKGLQSTIPNHEAYQYCLDSLPMLVALVALNVVHPGRLMPGSDNNLPSRKERKNGLRHKSGFEHFDMSAARKPDDREDNITWV</sequence>
<keyword evidence="3 5" id="KW-1133">Transmembrane helix</keyword>
<dbReference type="GO" id="GO:0016020">
    <property type="term" value="C:membrane"/>
    <property type="evidence" value="ECO:0007669"/>
    <property type="project" value="UniProtKB-SubCell"/>
</dbReference>
<name>A0AAV9P0R4_9PEZI</name>
<feature type="transmembrane region" description="Helical" evidence="5">
    <location>
        <begin position="82"/>
        <end position="102"/>
    </location>
</feature>
<dbReference type="RefSeq" id="XP_064655816.1">
    <property type="nucleotide sequence ID" value="XM_064805957.1"/>
</dbReference>
<evidence type="ECO:0000313" key="7">
    <source>
        <dbReference type="Proteomes" id="UP001337655"/>
    </source>
</evidence>
<keyword evidence="7" id="KW-1185">Reference proteome</keyword>
<evidence type="ECO:0000256" key="3">
    <source>
        <dbReference type="ARBA" id="ARBA00022989"/>
    </source>
</evidence>
<feature type="transmembrane region" description="Helical" evidence="5">
    <location>
        <begin position="15"/>
        <end position="37"/>
    </location>
</feature>
<evidence type="ECO:0000256" key="2">
    <source>
        <dbReference type="ARBA" id="ARBA00022692"/>
    </source>
</evidence>
<evidence type="ECO:0000256" key="4">
    <source>
        <dbReference type="ARBA" id="ARBA00023136"/>
    </source>
</evidence>
<keyword evidence="2 5" id="KW-0812">Transmembrane</keyword>
<dbReference type="Proteomes" id="UP001337655">
    <property type="component" value="Unassembled WGS sequence"/>
</dbReference>
<evidence type="ECO:0000256" key="5">
    <source>
        <dbReference type="SAM" id="Phobius"/>
    </source>
</evidence>
<evidence type="ECO:0000256" key="1">
    <source>
        <dbReference type="ARBA" id="ARBA00004141"/>
    </source>
</evidence>
<gene>
    <name evidence="6" type="ORF">LTR77_008727</name>
</gene>
<feature type="transmembrane region" description="Helical" evidence="5">
    <location>
        <begin position="207"/>
        <end position="229"/>
    </location>
</feature>
<dbReference type="GeneID" id="89930059"/>